<accession>A0AA86T334</accession>
<protein>
    <submittedName>
        <fullName evidence="1">Uncharacterized protein</fullName>
    </submittedName>
</protein>
<proteinExistence type="predicted"/>
<reference evidence="1" key="1">
    <citation type="submission" date="2023-10" db="EMBL/GenBank/DDBJ databases">
        <authorList>
            <person name="Domelevo Entfellner J.-B."/>
        </authorList>
    </citation>
    <scope>NUCLEOTIDE SEQUENCE</scope>
</reference>
<dbReference type="AlphaFoldDB" id="A0AA86T334"/>
<dbReference type="EMBL" id="OY731406">
    <property type="protein sequence ID" value="CAJ1976024.1"/>
    <property type="molecule type" value="Genomic_DNA"/>
</dbReference>
<gene>
    <name evidence="1" type="ORF">AYBTSS11_LOCUS28153</name>
</gene>
<evidence type="ECO:0000313" key="1">
    <source>
        <dbReference type="EMBL" id="CAJ1976024.1"/>
    </source>
</evidence>
<dbReference type="Proteomes" id="UP001189624">
    <property type="component" value="Chromosome 9"/>
</dbReference>
<sequence length="131" mass="14745">MNPQSDWDGKLIYAGRKHLSLTPQHNTSRKILNLETGEAQCVNKKLSKAATLELKPKNQEVKKHLNHENGALVGILNESVASSNYQFLSDVLLKLFESFHCDEVAFQAFNNMQMHYDTMKDGVSVRSKVGV</sequence>
<name>A0AA86T334_9FABA</name>
<organism evidence="1 2">
    <name type="scientific">Sphenostylis stenocarpa</name>
    <dbReference type="NCBI Taxonomy" id="92480"/>
    <lineage>
        <taxon>Eukaryota</taxon>
        <taxon>Viridiplantae</taxon>
        <taxon>Streptophyta</taxon>
        <taxon>Embryophyta</taxon>
        <taxon>Tracheophyta</taxon>
        <taxon>Spermatophyta</taxon>
        <taxon>Magnoliopsida</taxon>
        <taxon>eudicotyledons</taxon>
        <taxon>Gunneridae</taxon>
        <taxon>Pentapetalae</taxon>
        <taxon>rosids</taxon>
        <taxon>fabids</taxon>
        <taxon>Fabales</taxon>
        <taxon>Fabaceae</taxon>
        <taxon>Papilionoideae</taxon>
        <taxon>50 kb inversion clade</taxon>
        <taxon>NPAAA clade</taxon>
        <taxon>indigoferoid/millettioid clade</taxon>
        <taxon>Phaseoleae</taxon>
        <taxon>Sphenostylis</taxon>
    </lineage>
</organism>
<keyword evidence="2" id="KW-1185">Reference proteome</keyword>
<dbReference type="Gramene" id="rna-AYBTSS11_LOCUS28153">
    <property type="protein sequence ID" value="CAJ1976024.1"/>
    <property type="gene ID" value="gene-AYBTSS11_LOCUS28153"/>
</dbReference>
<evidence type="ECO:0000313" key="2">
    <source>
        <dbReference type="Proteomes" id="UP001189624"/>
    </source>
</evidence>